<feature type="domain" description="Myb-like" evidence="2">
    <location>
        <begin position="523"/>
        <end position="572"/>
    </location>
</feature>
<feature type="compositionally biased region" description="Basic and acidic residues" evidence="1">
    <location>
        <begin position="356"/>
        <end position="380"/>
    </location>
</feature>
<feature type="compositionally biased region" description="Polar residues" evidence="1">
    <location>
        <begin position="463"/>
        <end position="479"/>
    </location>
</feature>
<keyword evidence="4" id="KW-1185">Reference proteome</keyword>
<feature type="region of interest" description="Disordered" evidence="1">
    <location>
        <begin position="356"/>
        <end position="479"/>
    </location>
</feature>
<protein>
    <recommendedName>
        <fullName evidence="2">Myb-like domain-containing protein</fullName>
    </recommendedName>
</protein>
<dbReference type="InterPro" id="IPR009057">
    <property type="entry name" value="Homeodomain-like_sf"/>
</dbReference>
<organism evidence="3 4">
    <name type="scientific">Botrytis porri</name>
    <dbReference type="NCBI Taxonomy" id="87229"/>
    <lineage>
        <taxon>Eukaryota</taxon>
        <taxon>Fungi</taxon>
        <taxon>Dikarya</taxon>
        <taxon>Ascomycota</taxon>
        <taxon>Pezizomycotina</taxon>
        <taxon>Leotiomycetes</taxon>
        <taxon>Helotiales</taxon>
        <taxon>Sclerotiniaceae</taxon>
        <taxon>Botrytis</taxon>
    </lineage>
</organism>
<dbReference type="InterPro" id="IPR001005">
    <property type="entry name" value="SANT/Myb"/>
</dbReference>
<evidence type="ECO:0000259" key="2">
    <source>
        <dbReference type="PROSITE" id="PS50090"/>
    </source>
</evidence>
<evidence type="ECO:0000313" key="4">
    <source>
        <dbReference type="Proteomes" id="UP000297280"/>
    </source>
</evidence>
<comment type="caution">
    <text evidence="3">The sequence shown here is derived from an EMBL/GenBank/DDBJ whole genome shotgun (WGS) entry which is preliminary data.</text>
</comment>
<accession>A0A4Z1KAK9</accession>
<name>A0A4Z1KAK9_9HELO</name>
<dbReference type="EMBL" id="PQXO01001281">
    <property type="protein sequence ID" value="TGO81190.1"/>
    <property type="molecule type" value="Genomic_DNA"/>
</dbReference>
<dbReference type="Proteomes" id="UP000297280">
    <property type="component" value="Unassembled WGS sequence"/>
</dbReference>
<proteinExistence type="predicted"/>
<gene>
    <name evidence="3" type="ORF">BPOR_1288g00010</name>
</gene>
<dbReference type="SUPFAM" id="SSF46689">
    <property type="entry name" value="Homeodomain-like"/>
    <property type="match status" value="1"/>
</dbReference>
<feature type="compositionally biased region" description="Low complexity" evidence="1">
    <location>
        <begin position="382"/>
        <end position="395"/>
    </location>
</feature>
<evidence type="ECO:0000256" key="1">
    <source>
        <dbReference type="SAM" id="MobiDB-lite"/>
    </source>
</evidence>
<evidence type="ECO:0000313" key="3">
    <source>
        <dbReference type="EMBL" id="TGO81190.1"/>
    </source>
</evidence>
<sequence>MSSLKIIPYNYVPKKPTKERKSQVEKSKKHEVHIITHKLNEEASLNRLKGSDILSPQVPRSIDRGNTSTITNSEHPEYIEYENHDFDIGSCIENLESVCEEWNRIKETQNITFSTIAENDNLNTSQETTRVLNHLTNPVIDFAAEKGSSATPEPAQADNPAISAVNSPELRQEKPCNPLNHLESPTSAPPLMYSDTDRTLASSLLQDNVDHSVKSTNDKAVQIDRNIVTTTDLSNIDDNDLEFSYSPSWYRFGPMTSDSFQDSNYVAQISDASCGREFYNIIGREDIDGEVHYLVDWTPTLVRGEVLKRAKAQLLIDRFESRCQSQAQVGLRFVYDNLNHRQDCNKDLPEKQQHKEIEITTENKRNQCSKNKSEQERWENGDIISTDYSESSTSDLSDDDDNFRPAKQRKLSPISADHKSTLPHQRNIKHRLRQRFSLAPSSIEPLERDRVQSKTSKRCLSTPIENSHSYLPNLSKSSGITPNSIIPTGMPISRNTVTNLNVKKAESSKTCSVVIYSKVQAPISRKNSSRWTSSENMKILNMKKRGRSWEEIHTALPNRTQGAIQVHYSTKLKN</sequence>
<dbReference type="PROSITE" id="PS50090">
    <property type="entry name" value="MYB_LIKE"/>
    <property type="match status" value="1"/>
</dbReference>
<dbReference type="AlphaFoldDB" id="A0A4Z1KAK9"/>
<reference evidence="3 4" key="1">
    <citation type="submission" date="2017-12" db="EMBL/GenBank/DDBJ databases">
        <title>Comparative genomics of Botrytis spp.</title>
        <authorList>
            <person name="Valero-Jimenez C.A."/>
            <person name="Tapia P."/>
            <person name="Veloso J."/>
            <person name="Silva-Moreno E."/>
            <person name="Staats M."/>
            <person name="Valdes J.H."/>
            <person name="Van Kan J.A.L."/>
        </authorList>
    </citation>
    <scope>NUCLEOTIDE SEQUENCE [LARGE SCALE GENOMIC DNA]</scope>
    <source>
        <strain evidence="3 4">MUCL3349</strain>
    </source>
</reference>